<dbReference type="PANTHER" id="PTHR12029">
    <property type="entry name" value="RNA METHYLTRANSFERASE"/>
    <property type="match status" value="1"/>
</dbReference>
<accession>A0A6G1IT29</accession>
<dbReference type="AlphaFoldDB" id="A0A6G1IT29"/>
<feature type="compositionally biased region" description="Polar residues" evidence="3">
    <location>
        <begin position="1044"/>
        <end position="1076"/>
    </location>
</feature>
<dbReference type="GO" id="GO:0016423">
    <property type="term" value="F:tRNA (guanine) methyltransferase activity"/>
    <property type="evidence" value="ECO:0007669"/>
    <property type="project" value="InterPro"/>
</dbReference>
<dbReference type="SUPFAM" id="SSF48371">
    <property type="entry name" value="ARM repeat"/>
    <property type="match status" value="1"/>
</dbReference>
<evidence type="ECO:0000256" key="2">
    <source>
        <dbReference type="ARBA" id="ARBA00022679"/>
    </source>
</evidence>
<evidence type="ECO:0000313" key="5">
    <source>
        <dbReference type="EMBL" id="KAF2681404.1"/>
    </source>
</evidence>
<proteinExistence type="predicted"/>
<dbReference type="InterPro" id="IPR045330">
    <property type="entry name" value="TRM3/TARBP1"/>
</dbReference>
<dbReference type="SUPFAM" id="SSF75217">
    <property type="entry name" value="alpha/beta knot"/>
    <property type="match status" value="1"/>
</dbReference>
<dbReference type="InterPro" id="IPR001537">
    <property type="entry name" value="SpoU_MeTrfase"/>
</dbReference>
<dbReference type="EMBL" id="MU005591">
    <property type="protein sequence ID" value="KAF2681404.1"/>
    <property type="molecule type" value="Genomic_DNA"/>
</dbReference>
<dbReference type="GO" id="GO:0030488">
    <property type="term" value="P:tRNA methylation"/>
    <property type="evidence" value="ECO:0007669"/>
    <property type="project" value="InterPro"/>
</dbReference>
<name>A0A6G1IT29_9PLEO</name>
<dbReference type="GO" id="GO:0003723">
    <property type="term" value="F:RNA binding"/>
    <property type="evidence" value="ECO:0007669"/>
    <property type="project" value="InterPro"/>
</dbReference>
<dbReference type="OrthoDB" id="241340at2759"/>
<dbReference type="Pfam" id="PF00588">
    <property type="entry name" value="SpoU_methylase"/>
    <property type="match status" value="1"/>
</dbReference>
<keyword evidence="2" id="KW-0808">Transferase</keyword>
<evidence type="ECO:0000313" key="6">
    <source>
        <dbReference type="Proteomes" id="UP000799291"/>
    </source>
</evidence>
<evidence type="ECO:0000256" key="3">
    <source>
        <dbReference type="SAM" id="MobiDB-lite"/>
    </source>
</evidence>
<gene>
    <name evidence="5" type="ORF">K458DRAFT_371769</name>
</gene>
<reference evidence="5" key="1">
    <citation type="journal article" date="2020" name="Stud. Mycol.">
        <title>101 Dothideomycetes genomes: a test case for predicting lifestyles and emergence of pathogens.</title>
        <authorList>
            <person name="Haridas S."/>
            <person name="Albert R."/>
            <person name="Binder M."/>
            <person name="Bloem J."/>
            <person name="Labutti K."/>
            <person name="Salamov A."/>
            <person name="Andreopoulos B."/>
            <person name="Baker S."/>
            <person name="Barry K."/>
            <person name="Bills G."/>
            <person name="Bluhm B."/>
            <person name="Cannon C."/>
            <person name="Castanera R."/>
            <person name="Culley D."/>
            <person name="Daum C."/>
            <person name="Ezra D."/>
            <person name="Gonzalez J."/>
            <person name="Henrissat B."/>
            <person name="Kuo A."/>
            <person name="Liang C."/>
            <person name="Lipzen A."/>
            <person name="Lutzoni F."/>
            <person name="Magnuson J."/>
            <person name="Mondo S."/>
            <person name="Nolan M."/>
            <person name="Ohm R."/>
            <person name="Pangilinan J."/>
            <person name="Park H.-J."/>
            <person name="Ramirez L."/>
            <person name="Alfaro M."/>
            <person name="Sun H."/>
            <person name="Tritt A."/>
            <person name="Yoshinaga Y."/>
            <person name="Zwiers L.-H."/>
            <person name="Turgeon B."/>
            <person name="Goodwin S."/>
            <person name="Spatafora J."/>
            <person name="Crous P."/>
            <person name="Grigoriev I."/>
        </authorList>
    </citation>
    <scope>NUCLEOTIDE SEQUENCE</scope>
    <source>
        <strain evidence="5">CBS 122367</strain>
    </source>
</reference>
<dbReference type="PANTHER" id="PTHR12029:SF11">
    <property type="entry name" value="METHYLTRANSFERASE TARBP1-RELATED"/>
    <property type="match status" value="1"/>
</dbReference>
<dbReference type="CDD" id="cd18091">
    <property type="entry name" value="SpoU-like_TRM3-like"/>
    <property type="match status" value="1"/>
</dbReference>
<feature type="region of interest" description="Disordered" evidence="3">
    <location>
        <begin position="1039"/>
        <end position="1076"/>
    </location>
</feature>
<dbReference type="Gene3D" id="3.40.1280.10">
    <property type="match status" value="1"/>
</dbReference>
<dbReference type="Proteomes" id="UP000799291">
    <property type="component" value="Unassembled WGS sequence"/>
</dbReference>
<dbReference type="InterPro" id="IPR044748">
    <property type="entry name" value="Trm3/TARBP1_C"/>
</dbReference>
<keyword evidence="6" id="KW-1185">Reference proteome</keyword>
<dbReference type="InterPro" id="IPR029026">
    <property type="entry name" value="tRNA_m1G_MTases_N"/>
</dbReference>
<feature type="domain" description="tRNA/rRNA methyltransferase SpoU type" evidence="4">
    <location>
        <begin position="1102"/>
        <end position="1246"/>
    </location>
</feature>
<evidence type="ECO:0000256" key="1">
    <source>
        <dbReference type="ARBA" id="ARBA00022603"/>
    </source>
</evidence>
<sequence length="1256" mass="140104">MAAVLQFMDSNTRAAAFEHIYAKLDKRRSPIDLNTLKICIRLLPPVSGDKSATLPFEYIRLRDLLLHCIPYEPNESEHLYLLAELCVSNAHLADIIFERVTRLAGGAKQNVLSEDRWVDPGFTPPKEVCLHHFQALLRFLRSSYWLPPDSLHYVTPEVLNLLLSCVGIDVFDDDAHDTLSALLSLLNKPEVVVVNDGMLPDDWLSVDRGINASTLSNRIIDDALFVRFEQLPSQYFSGNAAKVYRTWFQWMTHAAKNRIPIKALHTPFYWSILRTGLVTGFADQRKYCLGILRSSLLIPQQPIDLPQMTLDIERRLDFMAQYGKYATLFEIIVLDRYPNQVQACLPDLTTLLGPASLISAHWSTALLSAALNPKVQDGIRKLVGNWYLNHVIKEQGSIHAHMDFLVEGFLPWATQGSLLTGSLVTSRAGTNCIHGAALADAVSKFIITKHTDADGQQVILKVLTFILDTEGKIFAPSVLYLLQGLLKGLEALDLKLGAAEFDLILRVSYLPALPEIGTDLCSTYSAQLSSYVDPHLLSPEDVPGYTAIMARLETLKQGRPADIKDAGSPLSSGKIQNDATSLQEFNNNLEESQYKMVQDENFVYACNELVSILENTGSESTLPSDLLKTLDSLWEEADRQEFPRPVVLALTPAFFHPTCAHACSREYTEGERPNKMDELVTLLSDALIHLQTLTQGRPYILSVLATTIRKACFSNPEIIGILPLGASLLQLMNNPPVPKKEFLFEVAAAQELQRHIPQRDYTAYYGLREWHGYAAFIDLLNRIPDAQLFVAKELMDQLLRPWQAQKAPIPIISKWKNVLQLQAMLLLTEACVNDENANSYLDGFMHALDLEQWPRYRYLLEWNIARIYYRFPAKTDRILVDLAKLDENSPAHIASLIKLGVLCAPFLNSEDFALKLMIRLIPLSASPKVQVRHEAHWSFPTLFELSDERKWTSITENPAFGALNEHVRSLDKFNTPPSSIRTLKLDAVRDYTITNIFQGRYLSVETPELERVAHSDFVQLYQNDTTLLPGPAILTARVPLGPPISSTHLPSPSPESNPKTAHTTESQNPTPTFSQTKSGFDIATLLPASGPPSNQNHRPTPIILIASLIDNPTNLGGLSRIAESFGLAALYISDLAKTAHKDFKATSVTSEKHLPIRELKVAGVPDFVVECKRQGYEVVGIEQTDRSGVLGEGEGTLPRKCVLVLGSERGGISKEVLAVLDRCVEIRTVGVTRSLNVQTAGGIAVYEWWREWGGKA</sequence>
<protein>
    <recommendedName>
        <fullName evidence="4">tRNA/rRNA methyltransferase SpoU type domain-containing protein</fullName>
    </recommendedName>
</protein>
<keyword evidence="1" id="KW-0489">Methyltransferase</keyword>
<dbReference type="InterPro" id="IPR016024">
    <property type="entry name" value="ARM-type_fold"/>
</dbReference>
<organism evidence="5 6">
    <name type="scientific">Lentithecium fluviatile CBS 122367</name>
    <dbReference type="NCBI Taxonomy" id="1168545"/>
    <lineage>
        <taxon>Eukaryota</taxon>
        <taxon>Fungi</taxon>
        <taxon>Dikarya</taxon>
        <taxon>Ascomycota</taxon>
        <taxon>Pezizomycotina</taxon>
        <taxon>Dothideomycetes</taxon>
        <taxon>Pleosporomycetidae</taxon>
        <taxon>Pleosporales</taxon>
        <taxon>Massarineae</taxon>
        <taxon>Lentitheciaceae</taxon>
        <taxon>Lentithecium</taxon>
    </lineage>
</organism>
<dbReference type="InterPro" id="IPR029028">
    <property type="entry name" value="Alpha/beta_knot_MTases"/>
</dbReference>
<evidence type="ECO:0000259" key="4">
    <source>
        <dbReference type="Pfam" id="PF00588"/>
    </source>
</evidence>